<dbReference type="Proteomes" id="UP001597280">
    <property type="component" value="Unassembled WGS sequence"/>
</dbReference>
<evidence type="ECO:0000313" key="3">
    <source>
        <dbReference type="Proteomes" id="UP001597280"/>
    </source>
</evidence>
<feature type="transmembrane region" description="Helical" evidence="1">
    <location>
        <begin position="156"/>
        <end position="180"/>
    </location>
</feature>
<keyword evidence="3" id="KW-1185">Reference proteome</keyword>
<protein>
    <submittedName>
        <fullName evidence="2">GAP family protein</fullName>
    </submittedName>
</protein>
<keyword evidence="1" id="KW-0472">Membrane</keyword>
<feature type="transmembrane region" description="Helical" evidence="1">
    <location>
        <begin position="42"/>
        <end position="64"/>
    </location>
</feature>
<dbReference type="EMBL" id="JBHUFL010000002">
    <property type="protein sequence ID" value="MFD1834919.1"/>
    <property type="molecule type" value="Genomic_DNA"/>
</dbReference>
<comment type="caution">
    <text evidence="2">The sequence shown here is derived from an EMBL/GenBank/DDBJ whole genome shotgun (WGS) entry which is preliminary data.</text>
</comment>
<dbReference type="Pfam" id="PF11139">
    <property type="entry name" value="SfLAP"/>
    <property type="match status" value="1"/>
</dbReference>
<reference evidence="3" key="1">
    <citation type="journal article" date="2019" name="Int. J. Syst. Evol. Microbiol.">
        <title>The Global Catalogue of Microorganisms (GCM) 10K type strain sequencing project: providing services to taxonomists for standard genome sequencing and annotation.</title>
        <authorList>
            <consortium name="The Broad Institute Genomics Platform"/>
            <consortium name="The Broad Institute Genome Sequencing Center for Infectious Disease"/>
            <person name="Wu L."/>
            <person name="Ma J."/>
        </authorList>
    </citation>
    <scope>NUCLEOTIDE SEQUENCE [LARGE SCALE GENOMIC DNA]</scope>
    <source>
        <strain evidence="3">JCM 11650</strain>
    </source>
</reference>
<accession>A0ABW4PX91</accession>
<organism evidence="2 3">
    <name type="scientific">Brachybacterium rhamnosum</name>
    <dbReference type="NCBI Taxonomy" id="173361"/>
    <lineage>
        <taxon>Bacteria</taxon>
        <taxon>Bacillati</taxon>
        <taxon>Actinomycetota</taxon>
        <taxon>Actinomycetes</taxon>
        <taxon>Micrococcales</taxon>
        <taxon>Dermabacteraceae</taxon>
        <taxon>Brachybacterium</taxon>
    </lineage>
</organism>
<feature type="transmembrane region" description="Helical" evidence="1">
    <location>
        <begin position="6"/>
        <end position="30"/>
    </location>
</feature>
<name>A0ABW4PX91_9MICO</name>
<sequence length="239" mass="25343">MTFAGILAFLGLAVVTMDVLGGVIATGVLLRGGAVRHLLAFLGGYTVVVTAATLVLHPLLAWLSSVLRPVLDSNNAIGTVEIVVGLALAGISAHQFRAVTRPQQKHGRIEERSTPTRLAATPLALAGVAFSVTALADPSFTIAVGMASQERHLWAHIALLLLWNVVYQLPLVAVTIAAAFGRHEQLVERVMAVFGPRRRALQTALAILLALIGLAVLGDGIYALISGHVPWLRQLIMLR</sequence>
<feature type="transmembrane region" description="Helical" evidence="1">
    <location>
        <begin position="76"/>
        <end position="96"/>
    </location>
</feature>
<dbReference type="RefSeq" id="WP_343904141.1">
    <property type="nucleotide sequence ID" value="NZ_BAAAIS010000002.1"/>
</dbReference>
<gene>
    <name evidence="2" type="ORF">ACFSDA_07495</name>
</gene>
<evidence type="ECO:0000256" key="1">
    <source>
        <dbReference type="SAM" id="Phobius"/>
    </source>
</evidence>
<keyword evidence="1" id="KW-0812">Transmembrane</keyword>
<keyword evidence="1" id="KW-1133">Transmembrane helix</keyword>
<dbReference type="InterPro" id="IPR021315">
    <property type="entry name" value="Gap/Sap"/>
</dbReference>
<feature type="transmembrane region" description="Helical" evidence="1">
    <location>
        <begin position="201"/>
        <end position="225"/>
    </location>
</feature>
<evidence type="ECO:0000313" key="2">
    <source>
        <dbReference type="EMBL" id="MFD1834919.1"/>
    </source>
</evidence>
<proteinExistence type="predicted"/>
<feature type="transmembrane region" description="Helical" evidence="1">
    <location>
        <begin position="117"/>
        <end position="136"/>
    </location>
</feature>